<feature type="region of interest" description="Disordered" evidence="1">
    <location>
        <begin position="426"/>
        <end position="445"/>
    </location>
</feature>
<accession>A0A1W1XFJ8</accession>
<proteinExistence type="predicted"/>
<dbReference type="AlphaFoldDB" id="A0A1W1XFJ8"/>
<dbReference type="PROSITE" id="PS00409">
    <property type="entry name" value="PROKAR_NTER_METHYL"/>
    <property type="match status" value="1"/>
</dbReference>
<sequence>MAHPLIPGFQRPPQQQRGFSLIEGMIAMAVMTVGILAIGTFLVTMMKYGYSSKERTTAQMLSQQKIDELRRTNFADLASLASNSPQAINNTQYTRAITVTDATGSLATFYKAVKVDTSWKDKFGITQTVSLTTYVANSILGNQLTLLTPTTSNGSPMATLLNWSTGQWWKQGVVVKFGNKYYMATTTHTDAYNLATPDGAAGWSEAYFVSGTMQWTPTDLTNHGICSLTISSSQTLNRCSPDNLSGYGLLNSAFYCVALKSSTITSVTGACQIEDGNGSHLGSFSSNIGPFTDAVSGQFIDIRQSSGSSTPVPTVTPAPTSTPAPTATPIPGATPTPTAVPTGTPTSTPTPATTPTPTPAPYSVNLQVNVISNGNYSCSITVQTGTGSCLVGSYNAKNTSSTTTSCTISSSTAVLAATCAKSNASGGGTTTVNSGTGTGQINISF</sequence>
<reference evidence="3 4" key="1">
    <citation type="submission" date="2017-04" db="EMBL/GenBank/DDBJ databases">
        <authorList>
            <person name="Afonso C.L."/>
            <person name="Miller P.J."/>
            <person name="Scott M.A."/>
            <person name="Spackman E."/>
            <person name="Goraichik I."/>
            <person name="Dimitrov K.M."/>
            <person name="Suarez D.L."/>
            <person name="Swayne D.E."/>
        </authorList>
    </citation>
    <scope>NUCLEOTIDE SEQUENCE [LARGE SCALE GENOMIC DNA]</scope>
    <source>
        <strain evidence="3 4">DSM 23236</strain>
    </source>
</reference>
<dbReference type="InterPro" id="IPR012902">
    <property type="entry name" value="N_methyl_site"/>
</dbReference>
<feature type="compositionally biased region" description="Pro residues" evidence="1">
    <location>
        <begin position="314"/>
        <end position="334"/>
    </location>
</feature>
<evidence type="ECO:0000256" key="1">
    <source>
        <dbReference type="SAM" id="MobiDB-lite"/>
    </source>
</evidence>
<feature type="region of interest" description="Disordered" evidence="1">
    <location>
        <begin position="303"/>
        <end position="361"/>
    </location>
</feature>
<dbReference type="NCBIfam" id="TIGR02532">
    <property type="entry name" value="IV_pilin_GFxxxE"/>
    <property type="match status" value="1"/>
</dbReference>
<keyword evidence="2" id="KW-0472">Membrane</keyword>
<dbReference type="EMBL" id="FWXD01000007">
    <property type="protein sequence ID" value="SMC22726.1"/>
    <property type="molecule type" value="Genomic_DNA"/>
</dbReference>
<evidence type="ECO:0000313" key="3">
    <source>
        <dbReference type="EMBL" id="SMC22726.1"/>
    </source>
</evidence>
<dbReference type="Proteomes" id="UP000192761">
    <property type="component" value="Unassembled WGS sequence"/>
</dbReference>
<dbReference type="RefSeq" id="WP_084090120.1">
    <property type="nucleotide sequence ID" value="NZ_FWXD01000007.1"/>
</dbReference>
<protein>
    <submittedName>
        <fullName evidence="3">Prepilin-type N-terminal cleavage/methylation domain-containing protein</fullName>
    </submittedName>
</protein>
<keyword evidence="2" id="KW-1133">Transmembrane helix</keyword>
<feature type="compositionally biased region" description="Low complexity" evidence="1">
    <location>
        <begin position="335"/>
        <end position="351"/>
    </location>
</feature>
<name>A0A1W1XFJ8_9NEIS</name>
<keyword evidence="2" id="KW-0812">Transmembrane</keyword>
<gene>
    <name evidence="3" type="ORF">SAMN02745857_01452</name>
</gene>
<organism evidence="3 4">
    <name type="scientific">Andreprevotia lacus DSM 23236</name>
    <dbReference type="NCBI Taxonomy" id="1121001"/>
    <lineage>
        <taxon>Bacteria</taxon>
        <taxon>Pseudomonadati</taxon>
        <taxon>Pseudomonadota</taxon>
        <taxon>Betaproteobacteria</taxon>
        <taxon>Neisseriales</taxon>
        <taxon>Chitinibacteraceae</taxon>
        <taxon>Andreprevotia</taxon>
    </lineage>
</organism>
<evidence type="ECO:0000313" key="4">
    <source>
        <dbReference type="Proteomes" id="UP000192761"/>
    </source>
</evidence>
<keyword evidence="4" id="KW-1185">Reference proteome</keyword>
<evidence type="ECO:0000256" key="2">
    <source>
        <dbReference type="SAM" id="Phobius"/>
    </source>
</evidence>
<dbReference type="Pfam" id="PF07963">
    <property type="entry name" value="N_methyl"/>
    <property type="match status" value="1"/>
</dbReference>
<dbReference type="STRING" id="1121001.SAMN02745857_01452"/>
<feature type="transmembrane region" description="Helical" evidence="2">
    <location>
        <begin position="20"/>
        <end position="43"/>
    </location>
</feature>